<dbReference type="InterPro" id="IPR045180">
    <property type="entry name" value="La_dom_prot"/>
</dbReference>
<feature type="compositionally biased region" description="Polar residues" evidence="3">
    <location>
        <begin position="617"/>
        <end position="629"/>
    </location>
</feature>
<dbReference type="Pfam" id="PF05383">
    <property type="entry name" value="La"/>
    <property type="match status" value="1"/>
</dbReference>
<feature type="compositionally biased region" description="Acidic residues" evidence="3">
    <location>
        <begin position="683"/>
        <end position="695"/>
    </location>
</feature>
<feature type="compositionally biased region" description="Low complexity" evidence="3">
    <location>
        <begin position="22"/>
        <end position="101"/>
    </location>
</feature>
<feature type="region of interest" description="Disordered" evidence="3">
    <location>
        <begin position="942"/>
        <end position="1144"/>
    </location>
</feature>
<dbReference type="SMART" id="SM00715">
    <property type="entry name" value="LA"/>
    <property type="match status" value="1"/>
</dbReference>
<dbReference type="GO" id="GO:0003723">
    <property type="term" value="F:RNA binding"/>
    <property type="evidence" value="ECO:0007669"/>
    <property type="project" value="UniProtKB-UniRule"/>
</dbReference>
<feature type="compositionally biased region" description="Polar residues" evidence="3">
    <location>
        <begin position="1516"/>
        <end position="1531"/>
    </location>
</feature>
<feature type="compositionally biased region" description="Polar residues" evidence="3">
    <location>
        <begin position="328"/>
        <end position="338"/>
    </location>
</feature>
<feature type="region of interest" description="Disordered" evidence="3">
    <location>
        <begin position="1482"/>
        <end position="1537"/>
    </location>
</feature>
<protein>
    <recommendedName>
        <fullName evidence="4">HTH La-type RNA-binding domain-containing protein</fullName>
    </recommendedName>
</protein>
<feature type="region of interest" description="Disordered" evidence="3">
    <location>
        <begin position="773"/>
        <end position="894"/>
    </location>
</feature>
<dbReference type="InterPro" id="IPR006630">
    <property type="entry name" value="La_HTH"/>
</dbReference>
<feature type="compositionally biased region" description="Polar residues" evidence="3">
    <location>
        <begin position="130"/>
        <end position="139"/>
    </location>
</feature>
<feature type="compositionally biased region" description="Low complexity" evidence="3">
    <location>
        <begin position="343"/>
        <end position="355"/>
    </location>
</feature>
<dbReference type="InterPro" id="IPR036388">
    <property type="entry name" value="WH-like_DNA-bd_sf"/>
</dbReference>
<reference evidence="5" key="3">
    <citation type="submission" date="2020-10" db="EMBL/GenBank/DDBJ databases">
        <authorList>
            <person name="Sedaghatjoo S."/>
        </authorList>
    </citation>
    <scope>NUCLEOTIDE SEQUENCE</scope>
    <source>
        <strain evidence="5">AZH3</strain>
    </source>
</reference>
<evidence type="ECO:0000256" key="2">
    <source>
        <dbReference type="PROSITE-ProRule" id="PRU00332"/>
    </source>
</evidence>
<feature type="compositionally biased region" description="Low complexity" evidence="3">
    <location>
        <begin position="116"/>
        <end position="129"/>
    </location>
</feature>
<gene>
    <name evidence="6" type="ORF">A4X03_0g3384</name>
    <name evidence="5" type="ORF">JKIAZH3_G1456</name>
</gene>
<dbReference type="SUPFAM" id="SSF46785">
    <property type="entry name" value="Winged helix' DNA-binding domain"/>
    <property type="match status" value="1"/>
</dbReference>
<dbReference type="PROSITE" id="PS50961">
    <property type="entry name" value="HTH_LA"/>
    <property type="match status" value="1"/>
</dbReference>
<feature type="region of interest" description="Disordered" evidence="3">
    <location>
        <begin position="1"/>
        <end position="211"/>
    </location>
</feature>
<dbReference type="Proteomes" id="UP000836402">
    <property type="component" value="Unassembled WGS sequence"/>
</dbReference>
<organism evidence="6 7">
    <name type="scientific">Tilletia caries</name>
    <name type="common">wheat bunt fungus</name>
    <dbReference type="NCBI Taxonomy" id="13290"/>
    <lineage>
        <taxon>Eukaryota</taxon>
        <taxon>Fungi</taxon>
        <taxon>Dikarya</taxon>
        <taxon>Basidiomycota</taxon>
        <taxon>Ustilaginomycotina</taxon>
        <taxon>Exobasidiomycetes</taxon>
        <taxon>Tilletiales</taxon>
        <taxon>Tilletiaceae</taxon>
        <taxon>Tilletia</taxon>
    </lineage>
</organism>
<feature type="compositionally biased region" description="Low complexity" evidence="3">
    <location>
        <begin position="377"/>
        <end position="393"/>
    </location>
</feature>
<name>A0A177UCY2_9BASI</name>
<evidence type="ECO:0000313" key="6">
    <source>
        <dbReference type="EMBL" id="KAE8261291.1"/>
    </source>
</evidence>
<evidence type="ECO:0000313" key="7">
    <source>
        <dbReference type="Proteomes" id="UP000077671"/>
    </source>
</evidence>
<feature type="region of interest" description="Disordered" evidence="3">
    <location>
        <begin position="616"/>
        <end position="650"/>
    </location>
</feature>
<dbReference type="Proteomes" id="UP000077671">
    <property type="component" value="Unassembled WGS sequence"/>
</dbReference>
<reference evidence="6" key="2">
    <citation type="journal article" date="2019" name="IMA Fungus">
        <title>Genome sequencing and comparison of five Tilletia species to identify candidate genes for the detection of regulated species infecting wheat.</title>
        <authorList>
            <person name="Nguyen H.D.T."/>
            <person name="Sultana T."/>
            <person name="Kesanakurti P."/>
            <person name="Hambleton S."/>
        </authorList>
    </citation>
    <scope>NUCLEOTIDE SEQUENCE</scope>
    <source>
        <strain evidence="6">DAOMC 238032</strain>
    </source>
</reference>
<feature type="region of interest" description="Disordered" evidence="3">
    <location>
        <begin position="1223"/>
        <end position="1246"/>
    </location>
</feature>
<feature type="compositionally biased region" description="Polar residues" evidence="3">
    <location>
        <begin position="1337"/>
        <end position="1349"/>
    </location>
</feature>
<feature type="compositionally biased region" description="Low complexity" evidence="3">
    <location>
        <begin position="177"/>
        <end position="211"/>
    </location>
</feature>
<feature type="compositionally biased region" description="Basic and acidic residues" evidence="3">
    <location>
        <begin position="1502"/>
        <end position="1515"/>
    </location>
</feature>
<evidence type="ECO:0000259" key="4">
    <source>
        <dbReference type="PROSITE" id="PS50961"/>
    </source>
</evidence>
<dbReference type="EMBL" id="LWDD02000385">
    <property type="protein sequence ID" value="KAE8261291.1"/>
    <property type="molecule type" value="Genomic_DNA"/>
</dbReference>
<feature type="compositionally biased region" description="Gly residues" evidence="3">
    <location>
        <begin position="1231"/>
        <end position="1244"/>
    </location>
</feature>
<feature type="compositionally biased region" description="Low complexity" evidence="3">
    <location>
        <begin position="1311"/>
        <end position="1324"/>
    </location>
</feature>
<dbReference type="PANTHER" id="PTHR22792">
    <property type="entry name" value="LUPUS LA PROTEIN-RELATED"/>
    <property type="match status" value="1"/>
</dbReference>
<feature type="region of interest" description="Disordered" evidence="3">
    <location>
        <begin position="229"/>
        <end position="249"/>
    </location>
</feature>
<feature type="region of interest" description="Disordered" evidence="3">
    <location>
        <begin position="1311"/>
        <end position="1349"/>
    </location>
</feature>
<evidence type="ECO:0000256" key="1">
    <source>
        <dbReference type="ARBA" id="ARBA00022884"/>
    </source>
</evidence>
<feature type="domain" description="HTH La-type RNA-binding" evidence="4">
    <location>
        <begin position="1383"/>
        <end position="1472"/>
    </location>
</feature>
<feature type="compositionally biased region" description="Basic residues" evidence="3">
    <location>
        <begin position="793"/>
        <end position="806"/>
    </location>
</feature>
<feature type="compositionally biased region" description="Low complexity" evidence="3">
    <location>
        <begin position="232"/>
        <end position="249"/>
    </location>
</feature>
<feature type="compositionally biased region" description="Polar residues" evidence="3">
    <location>
        <begin position="1104"/>
        <end position="1113"/>
    </location>
</feature>
<comment type="caution">
    <text evidence="6">The sequence shown here is derived from an EMBL/GenBank/DDBJ whole genome shotgun (WGS) entry which is preliminary data.</text>
</comment>
<proteinExistence type="predicted"/>
<feature type="compositionally biased region" description="Low complexity" evidence="3">
    <location>
        <begin position="140"/>
        <end position="167"/>
    </location>
</feature>
<dbReference type="PANTHER" id="PTHR22792:SF62">
    <property type="entry name" value="LA-RELATED PROTEIN 7"/>
    <property type="match status" value="1"/>
</dbReference>
<evidence type="ECO:0000256" key="3">
    <source>
        <dbReference type="SAM" id="MobiDB-lite"/>
    </source>
</evidence>
<evidence type="ECO:0000313" key="8">
    <source>
        <dbReference type="Proteomes" id="UP000836402"/>
    </source>
</evidence>
<feature type="compositionally biased region" description="Basic and acidic residues" evidence="3">
    <location>
        <begin position="447"/>
        <end position="458"/>
    </location>
</feature>
<evidence type="ECO:0000313" key="5">
    <source>
        <dbReference type="EMBL" id="CAD6916518.1"/>
    </source>
</evidence>
<dbReference type="CDD" id="cd07323">
    <property type="entry name" value="LAM"/>
    <property type="match status" value="1"/>
</dbReference>
<feature type="compositionally biased region" description="Gly residues" evidence="3">
    <location>
        <begin position="1055"/>
        <end position="1067"/>
    </location>
</feature>
<feature type="compositionally biased region" description="Polar residues" evidence="3">
    <location>
        <begin position="522"/>
        <end position="541"/>
    </location>
</feature>
<feature type="region of interest" description="Disordered" evidence="3">
    <location>
        <begin position="266"/>
        <end position="553"/>
    </location>
</feature>
<feature type="compositionally biased region" description="Low complexity" evidence="3">
    <location>
        <begin position="807"/>
        <end position="819"/>
    </location>
</feature>
<keyword evidence="1 2" id="KW-0694">RNA-binding</keyword>
<feature type="compositionally biased region" description="Basic and acidic residues" evidence="3">
    <location>
        <begin position="266"/>
        <end position="275"/>
    </location>
</feature>
<feature type="compositionally biased region" description="Basic and acidic residues" evidence="3">
    <location>
        <begin position="475"/>
        <end position="486"/>
    </location>
</feature>
<dbReference type="Gene3D" id="1.10.10.10">
    <property type="entry name" value="Winged helix-like DNA-binding domain superfamily/Winged helix DNA-binding domain"/>
    <property type="match status" value="1"/>
</dbReference>
<feature type="compositionally biased region" description="Low complexity" evidence="3">
    <location>
        <begin position="400"/>
        <end position="444"/>
    </location>
</feature>
<feature type="compositionally biased region" description="Polar residues" evidence="3">
    <location>
        <begin position="981"/>
        <end position="990"/>
    </location>
</feature>
<feature type="compositionally biased region" description="Low complexity" evidence="3">
    <location>
        <begin position="630"/>
        <end position="641"/>
    </location>
</feature>
<keyword evidence="8" id="KW-1185">Reference proteome</keyword>
<dbReference type="InterPro" id="IPR036390">
    <property type="entry name" value="WH_DNA-bd_sf"/>
</dbReference>
<feature type="region of interest" description="Disordered" evidence="3">
    <location>
        <begin position="680"/>
        <end position="715"/>
    </location>
</feature>
<feature type="compositionally biased region" description="Basic and acidic residues" evidence="3">
    <location>
        <begin position="1015"/>
        <end position="1027"/>
    </location>
</feature>
<feature type="compositionally biased region" description="Polar residues" evidence="3">
    <location>
        <begin position="298"/>
        <end position="307"/>
    </location>
</feature>
<sequence>MSVWANAAGKPQLTYAERLRRATQASSSSPTNPSSLSTSTTSSSLGASSSGAVSSSSSSSSATAHGAPSSQPSSSPRQTLVISSPLASSSATSASNATISPLNGAKIGSGTVADRSSGSATVSGTASSGEQKASASSRPATGRGSLSGASLTGASSSPLSSQAVTASASVNGDDAASTTHSVNTESSSSAAPSTSTAPTSVNSPSAPASSVLSKSSSVANLSAYSIAGANGSSSTTPAASAAAPSSSTASAPINVWEVRKQAMLEKQKQQEEVQRKARLQGKQAKDAAKAEAGTASAPTTTESNPSSAAAAKNAADRKNGGGNVKAPSPSTTISSNAGRPSGSASSVAAATATQTHPTKSSASGAQQGRTATSHSNASATRGAGAAGSTTSTKASRHQPSSSTVSAASPSALSATATATASKADRSAAQQGATTAGPTTFGDGAVQEGRRGSEAEVGKRGRGKAVAGGGDDNDGGVEKRREEEEGTARVGTGRAGRESVGSSAHAGRRTTTEGSVIEDLHPSSRSSNIDSTIATTPTSHSSEVGLLDSPSIRDTSSSTLNGAAMPFYSPSMVAHMGHHPHHAAMAYAHPHQHQHTHHHGYAPDLGPVPLAPLPPPVTMSTASAPGATNTPASSRSVSLLRSPPQPSTDYDNTWLERIHMLNGGQNMPVYGPLTLASTRKYAGDGDDGDGDRDVEEGSVARGDAASSSRVGSGNASSIAGSAIEDLAAVPFEKGAAAAELASLSAHAQHASREATYAGAQDQAQAHLLMLQQQQQHAQAQAQSAGMMYPDTRSRARRRSSTGHKGRKAGALAALASAPPGSKEKSRHDGSSMGNGSAAPSAAGDGTDGEATGAAAAEEGTSHPGGVIIPPSLDDTQSWPIPLDARSAREHDRAVQVQARDRVMSAAAAQAAAMAAAVGASAAAASSSLGKMAAPAMNGRSVSMMSNASGSTSGGGGGGKMDGRGKNSGAAGGGKKGKGQGAVVSSQHQGQGQDRGAVQIAVPGGSESRSVGGAEGPNERTPSEAKGKGIDGAGVQTPASRKGPLSKPLDIQVARAMGGGEGSGSGSGSGSSLSPRPAHLPATPTASLVIPPLASPGINGPARGQSPFNSNSAAQTRAGYARMANGTAPSGHASYDHLSNGGGPGPGPGLAVNVGMSYHPALAASMWNGTPSSPLPYHRPHRINKDGSFSPTRAVDYASNGGYYGGGMADGTYAGSSGSGYARGMGGKRGRGGRGGWRGGGSGGSGPRNREYSLSASAAQHAATVDSAHGQSLAGYDPRYAGSMTPTVPQVYYVPYPVPVPYATSASRAESNEASSVADGGAAVGARTVSEPASDAGGATSSRAASDGTSTPAAGYMAWQQPGSAAPYSYYNGIPVVNTSWMMNVASPDAVRAQALSQLDFYFSPRNLEGDFFLRQRMDSHGWVSIPIVAAFKKVRQITTDVNVIRDAMLYSYNLEVDMENWRVRKRYGWEEYVLPVEQQVAALPQSQQEEGGHAASANGGMGHEGKGHASVHEGESRQTGMSFEGGQSTVDATTTTST</sequence>
<dbReference type="EMBL" id="CAJHJG010002001">
    <property type="protein sequence ID" value="CAD6916518.1"/>
    <property type="molecule type" value="Genomic_DNA"/>
</dbReference>
<feature type="compositionally biased region" description="Low complexity" evidence="3">
    <location>
        <begin position="703"/>
        <end position="715"/>
    </location>
</feature>
<accession>A0A177UCY2</accession>
<reference evidence="6" key="1">
    <citation type="submission" date="2016-04" db="EMBL/GenBank/DDBJ databases">
        <authorList>
            <person name="Nguyen H.D."/>
            <person name="Kesanakurti P."/>
            <person name="Cullis J."/>
            <person name="Levesque C.A."/>
            <person name="Hambleton S."/>
        </authorList>
    </citation>
    <scope>NUCLEOTIDE SEQUENCE</scope>
    <source>
        <strain evidence="6">DAOMC 238032</strain>
    </source>
</reference>
<feature type="compositionally biased region" description="Basic and acidic residues" evidence="3">
    <location>
        <begin position="884"/>
        <end position="894"/>
    </location>
</feature>
<feature type="compositionally biased region" description="Low complexity" evidence="3">
    <location>
        <begin position="840"/>
        <end position="857"/>
    </location>
</feature>
<feature type="compositionally biased region" description="Polar residues" evidence="3">
    <location>
        <begin position="356"/>
        <end position="376"/>
    </location>
</feature>